<dbReference type="HOGENOM" id="CLU_853690_0_0_1"/>
<name>A0A061GK89_THECC</name>
<dbReference type="Gene3D" id="3.30.420.10">
    <property type="entry name" value="Ribonuclease H-like superfamily/Ribonuclease H"/>
    <property type="match status" value="1"/>
</dbReference>
<organism evidence="2 3">
    <name type="scientific">Theobroma cacao</name>
    <name type="common">Cacao</name>
    <name type="synonym">Cocoa</name>
    <dbReference type="NCBI Taxonomy" id="3641"/>
    <lineage>
        <taxon>Eukaryota</taxon>
        <taxon>Viridiplantae</taxon>
        <taxon>Streptophyta</taxon>
        <taxon>Embryophyta</taxon>
        <taxon>Tracheophyta</taxon>
        <taxon>Spermatophyta</taxon>
        <taxon>Magnoliopsida</taxon>
        <taxon>eudicotyledons</taxon>
        <taxon>Gunneridae</taxon>
        <taxon>Pentapetalae</taxon>
        <taxon>rosids</taxon>
        <taxon>malvids</taxon>
        <taxon>Malvales</taxon>
        <taxon>Malvaceae</taxon>
        <taxon>Byttnerioideae</taxon>
        <taxon>Theobroma</taxon>
    </lineage>
</organism>
<gene>
    <name evidence="2" type="ORF">TCM_029346</name>
</gene>
<evidence type="ECO:0000313" key="3">
    <source>
        <dbReference type="Proteomes" id="UP000026915"/>
    </source>
</evidence>
<dbReference type="InParanoid" id="A0A061GK89"/>
<feature type="domain" description="RNase H type-1" evidence="1">
    <location>
        <begin position="182"/>
        <end position="293"/>
    </location>
</feature>
<dbReference type="PANTHER" id="PTHR33116:SF86">
    <property type="entry name" value="REVERSE TRANSCRIPTASE DOMAIN-CONTAINING PROTEIN"/>
    <property type="match status" value="1"/>
</dbReference>
<dbReference type="eggNOG" id="KOG1075">
    <property type="taxonomic scope" value="Eukaryota"/>
</dbReference>
<dbReference type="AlphaFoldDB" id="A0A061GK89"/>
<sequence>MYLDMPSISGASKRQIFSYVKDRVMKRVFNWENKLLSVAGREKMIKSVAQAVPTYAMSCFKLQDSICKEIDSGIAHFWWGGNDRDQKIHWKSWRSTCASKHYGGMGFRDTRSYNLAMLAKQEWRLQLKEPTLAYKVLKARYFPKGEFMELMFVTVEDWFREIQNRVTKDELEDVVVFKTDGAQQLGVGFIVRGPTGEMRLAGVKRLRSGLCADEAELLALTWSVQCCIEENIELDEVEIDNQTVVGWVNHKKYSGALGNIVEDCVMALEEISCGPLEYCPRECNASAHIIAQVAKGLDAEQLFWKDTMEMPDQVKYVIWRDTNMPS</sequence>
<dbReference type="InterPro" id="IPR036397">
    <property type="entry name" value="RNaseH_sf"/>
</dbReference>
<dbReference type="SUPFAM" id="SSF53098">
    <property type="entry name" value="Ribonuclease H-like"/>
    <property type="match status" value="1"/>
</dbReference>
<dbReference type="InterPro" id="IPR044730">
    <property type="entry name" value="RNase_H-like_dom_plant"/>
</dbReference>
<evidence type="ECO:0000259" key="1">
    <source>
        <dbReference type="Pfam" id="PF13456"/>
    </source>
</evidence>
<dbReference type="Pfam" id="PF13456">
    <property type="entry name" value="RVT_3"/>
    <property type="match status" value="1"/>
</dbReference>
<dbReference type="Proteomes" id="UP000026915">
    <property type="component" value="Chromosome 6"/>
</dbReference>
<dbReference type="InterPro" id="IPR012337">
    <property type="entry name" value="RNaseH-like_sf"/>
</dbReference>
<dbReference type="GO" id="GO:0004523">
    <property type="term" value="F:RNA-DNA hybrid ribonuclease activity"/>
    <property type="evidence" value="ECO:0007669"/>
    <property type="project" value="InterPro"/>
</dbReference>
<dbReference type="GO" id="GO:0003676">
    <property type="term" value="F:nucleic acid binding"/>
    <property type="evidence" value="ECO:0007669"/>
    <property type="project" value="InterPro"/>
</dbReference>
<keyword evidence="3" id="KW-1185">Reference proteome</keyword>
<dbReference type="EMBL" id="CM001884">
    <property type="protein sequence ID" value="EOY27504.1"/>
    <property type="molecule type" value="Genomic_DNA"/>
</dbReference>
<accession>A0A061GK89</accession>
<dbReference type="Gramene" id="EOY27504">
    <property type="protein sequence ID" value="EOY27504"/>
    <property type="gene ID" value="TCM_029346"/>
</dbReference>
<proteinExistence type="predicted"/>
<dbReference type="CDD" id="cd06222">
    <property type="entry name" value="RNase_H_like"/>
    <property type="match status" value="1"/>
</dbReference>
<dbReference type="InterPro" id="IPR002156">
    <property type="entry name" value="RNaseH_domain"/>
</dbReference>
<reference evidence="2 3" key="1">
    <citation type="journal article" date="2013" name="Genome Biol.">
        <title>The genome sequence of the most widely cultivated cacao type and its use to identify candidate genes regulating pod color.</title>
        <authorList>
            <person name="Motamayor J.C."/>
            <person name="Mockaitis K."/>
            <person name="Schmutz J."/>
            <person name="Haiminen N."/>
            <person name="Iii D.L."/>
            <person name="Cornejo O."/>
            <person name="Findley S.D."/>
            <person name="Zheng P."/>
            <person name="Utro F."/>
            <person name="Royaert S."/>
            <person name="Saski C."/>
            <person name="Jenkins J."/>
            <person name="Podicheti R."/>
            <person name="Zhao M."/>
            <person name="Scheffler B.E."/>
            <person name="Stack J.C."/>
            <person name="Feltus F.A."/>
            <person name="Mustiga G.M."/>
            <person name="Amores F."/>
            <person name="Phillips W."/>
            <person name="Marelli J.P."/>
            <person name="May G.D."/>
            <person name="Shapiro H."/>
            <person name="Ma J."/>
            <person name="Bustamante C.D."/>
            <person name="Schnell R.J."/>
            <person name="Main D."/>
            <person name="Gilbert D."/>
            <person name="Parida L."/>
            <person name="Kuhn D.N."/>
        </authorList>
    </citation>
    <scope>NUCLEOTIDE SEQUENCE [LARGE SCALE GENOMIC DNA]</scope>
    <source>
        <strain evidence="3">cv. Matina 1-6</strain>
    </source>
</reference>
<dbReference type="PANTHER" id="PTHR33116">
    <property type="entry name" value="REVERSE TRANSCRIPTASE ZINC-BINDING DOMAIN-CONTAINING PROTEIN-RELATED-RELATED"/>
    <property type="match status" value="1"/>
</dbReference>
<protein>
    <recommendedName>
        <fullName evidence="1">RNase H type-1 domain-containing protein</fullName>
    </recommendedName>
</protein>
<evidence type="ECO:0000313" key="2">
    <source>
        <dbReference type="EMBL" id="EOY27504.1"/>
    </source>
</evidence>